<dbReference type="Proteomes" id="UP001601442">
    <property type="component" value="Unassembled WGS sequence"/>
</dbReference>
<organism evidence="2 3">
    <name type="scientific">Nocardia aobensis</name>
    <dbReference type="NCBI Taxonomy" id="257277"/>
    <lineage>
        <taxon>Bacteria</taxon>
        <taxon>Bacillati</taxon>
        <taxon>Actinomycetota</taxon>
        <taxon>Actinomycetes</taxon>
        <taxon>Mycobacteriales</taxon>
        <taxon>Nocardiaceae</taxon>
        <taxon>Nocardia</taxon>
    </lineage>
</organism>
<evidence type="ECO:0000313" key="2">
    <source>
        <dbReference type="EMBL" id="MFF0501815.1"/>
    </source>
</evidence>
<dbReference type="Gene3D" id="3.30.1360.120">
    <property type="entry name" value="Probable tRNA modification gtpase trme, domain 1"/>
    <property type="match status" value="1"/>
</dbReference>
<dbReference type="InterPro" id="IPR006222">
    <property type="entry name" value="GCVT_N"/>
</dbReference>
<proteinExistence type="predicted"/>
<keyword evidence="3" id="KW-1185">Reference proteome</keyword>
<dbReference type="PANTHER" id="PTHR43757:SF2">
    <property type="entry name" value="AMINOMETHYLTRANSFERASE, MITOCHONDRIAL"/>
    <property type="match status" value="1"/>
</dbReference>
<dbReference type="InterPro" id="IPR028896">
    <property type="entry name" value="GcvT/YgfZ/DmdA"/>
</dbReference>
<dbReference type="InterPro" id="IPR027266">
    <property type="entry name" value="TrmE/GcvT-like"/>
</dbReference>
<dbReference type="RefSeq" id="WP_387401822.1">
    <property type="nucleotide sequence ID" value="NZ_JBIAMT010000011.1"/>
</dbReference>
<dbReference type="EMBL" id="JBIAMT010000011">
    <property type="protein sequence ID" value="MFF0501815.1"/>
    <property type="molecule type" value="Genomic_DNA"/>
</dbReference>
<reference evidence="2 3" key="1">
    <citation type="submission" date="2024-10" db="EMBL/GenBank/DDBJ databases">
        <title>The Natural Products Discovery Center: Release of the First 8490 Sequenced Strains for Exploring Actinobacteria Biosynthetic Diversity.</title>
        <authorList>
            <person name="Kalkreuter E."/>
            <person name="Kautsar S.A."/>
            <person name="Yang D."/>
            <person name="Bader C.D."/>
            <person name="Teijaro C.N."/>
            <person name="Fluegel L."/>
            <person name="Davis C.M."/>
            <person name="Simpson J.R."/>
            <person name="Lauterbach L."/>
            <person name="Steele A.D."/>
            <person name="Gui C."/>
            <person name="Meng S."/>
            <person name="Li G."/>
            <person name="Viehrig K."/>
            <person name="Ye F."/>
            <person name="Su P."/>
            <person name="Kiefer A.F."/>
            <person name="Nichols A."/>
            <person name="Cepeda A.J."/>
            <person name="Yan W."/>
            <person name="Fan B."/>
            <person name="Jiang Y."/>
            <person name="Adhikari A."/>
            <person name="Zheng C.-J."/>
            <person name="Schuster L."/>
            <person name="Cowan T.M."/>
            <person name="Smanski M.J."/>
            <person name="Chevrette M.G."/>
            <person name="De Carvalho L.P.S."/>
            <person name="Shen B."/>
        </authorList>
    </citation>
    <scope>NUCLEOTIDE SEQUENCE [LARGE SCALE GENOMIC DNA]</scope>
    <source>
        <strain evidence="2 3">NPDC004119</strain>
    </source>
</reference>
<sequence>MALLSRTSSIRVRASCPAGGGKQRMGVESLEAAIQRTGNAVGLLRNSTVRPMTFPVTPEFTNWRSEQQAWRTSCALLDQSHHMTDLYVSGPDAIRLLSDFGVNSFAGFTPGKAKQYVAVNADGHFIGDAILFHLDENELDVVGHPTVLNWLQYNAEVGGYDVTLERDENSYDRPSGPPKVYRYEMQGPAAKALLENLTGEAVPDVKFFNMTDFTIAGRRVRALRHGMAGQPGFELFGPWAEGEEVLAAILEVGAEFDLVRVGAKAYSTANLESGWIPTAVPAIFGPEMKAYREWLGSNSLGSLGGSMDSDDITDYYVTPYDIGYGRTVKFDHDFLGRAALERLAAAPAARRKVTLVWKPEDVAAAIRSLYQTGTPAKYLELPKARYAFFQVDKVLRDSKLVGLSLDVGYIVNEQDFVSLATVDSDVAEPGTEVTVLWGEEPNSGKPAVERHRQIEIRATVAPAPYVQEIRDSYRKS</sequence>
<dbReference type="SUPFAM" id="SSF103025">
    <property type="entry name" value="Folate-binding domain"/>
    <property type="match status" value="1"/>
</dbReference>
<gene>
    <name evidence="2" type="ORF">ACFYU5_35880</name>
</gene>
<protein>
    <recommendedName>
        <fullName evidence="1">GCVT N-terminal domain-containing protein</fullName>
    </recommendedName>
</protein>
<feature type="domain" description="GCVT N-terminal" evidence="1">
    <location>
        <begin position="49"/>
        <end position="276"/>
    </location>
</feature>
<dbReference type="Pfam" id="PF01571">
    <property type="entry name" value="GCV_T"/>
    <property type="match status" value="1"/>
</dbReference>
<comment type="caution">
    <text evidence="2">The sequence shown here is derived from an EMBL/GenBank/DDBJ whole genome shotgun (WGS) entry which is preliminary data.</text>
</comment>
<evidence type="ECO:0000259" key="1">
    <source>
        <dbReference type="Pfam" id="PF01571"/>
    </source>
</evidence>
<accession>A0ABW6PF71</accession>
<name>A0ABW6PF71_9NOCA</name>
<evidence type="ECO:0000313" key="3">
    <source>
        <dbReference type="Proteomes" id="UP001601442"/>
    </source>
</evidence>
<dbReference type="PANTHER" id="PTHR43757">
    <property type="entry name" value="AMINOMETHYLTRANSFERASE"/>
    <property type="match status" value="1"/>
</dbReference>